<dbReference type="EMBL" id="DAARBX010000020">
    <property type="protein sequence ID" value="HAE1795065.1"/>
    <property type="molecule type" value="Genomic_DNA"/>
</dbReference>
<organism evidence="1">
    <name type="scientific">Salmonella enterica subsp. enterica serovar Ank</name>
    <dbReference type="NCBI Taxonomy" id="1173578"/>
    <lineage>
        <taxon>Bacteria</taxon>
        <taxon>Pseudomonadati</taxon>
        <taxon>Pseudomonadota</taxon>
        <taxon>Gammaproteobacteria</taxon>
        <taxon>Enterobacterales</taxon>
        <taxon>Enterobacteriaceae</taxon>
        <taxon>Salmonella</taxon>
    </lineage>
</organism>
<gene>
    <name evidence="1" type="ORF">G3V02_003826</name>
</gene>
<sequence length="52" mass="6024">MLQWWLNWLKTELRIQGGRNTTAIFVVLHSNQVMDFVQKVLFMALLNSSTGS</sequence>
<reference evidence="1" key="2">
    <citation type="submission" date="2018-07" db="EMBL/GenBank/DDBJ databases">
        <authorList>
            <consortium name="NCBI Pathogen Detection Project"/>
        </authorList>
    </citation>
    <scope>NUCLEOTIDE SEQUENCE</scope>
    <source>
        <strain evidence="1">BCW_2640</strain>
    </source>
</reference>
<name>A0A726YKW8_SALET</name>
<dbReference type="AlphaFoldDB" id="A0A726YKW8"/>
<proteinExistence type="predicted"/>
<evidence type="ECO:0000313" key="1">
    <source>
        <dbReference type="EMBL" id="HAE1795065.1"/>
    </source>
</evidence>
<accession>A0A726YKW8</accession>
<comment type="caution">
    <text evidence="1">The sequence shown here is derived from an EMBL/GenBank/DDBJ whole genome shotgun (WGS) entry which is preliminary data.</text>
</comment>
<reference evidence="1" key="1">
    <citation type="journal article" date="2018" name="Genome Biol.">
        <title>SKESA: strategic k-mer extension for scrupulous assemblies.</title>
        <authorList>
            <person name="Souvorov A."/>
            <person name="Agarwala R."/>
            <person name="Lipman D.J."/>
        </authorList>
    </citation>
    <scope>NUCLEOTIDE SEQUENCE</scope>
    <source>
        <strain evidence="1">BCW_2640</strain>
    </source>
</reference>
<protein>
    <submittedName>
        <fullName evidence="1">Uncharacterized protein</fullName>
    </submittedName>
</protein>